<protein>
    <submittedName>
        <fullName evidence="4">Exported solute binding protein</fullName>
    </submittedName>
</protein>
<feature type="binding site" evidence="2">
    <location>
        <position position="155"/>
    </location>
    <ligand>
        <name>substrate</name>
    </ligand>
</feature>
<dbReference type="InterPro" id="IPR019546">
    <property type="entry name" value="TAT_signal_bac_arc"/>
</dbReference>
<evidence type="ECO:0000313" key="5">
    <source>
        <dbReference type="Proteomes" id="UP000001977"/>
    </source>
</evidence>
<dbReference type="InterPro" id="IPR026289">
    <property type="entry name" value="SBP_TakP-like"/>
</dbReference>
<evidence type="ECO:0000313" key="4">
    <source>
        <dbReference type="EMBL" id="CAJ50581.1"/>
    </source>
</evidence>
<dbReference type="AlphaFoldDB" id="Q2KV00"/>
<dbReference type="eggNOG" id="COG4663">
    <property type="taxonomic scope" value="Bacteria"/>
</dbReference>
<dbReference type="GO" id="GO:0046872">
    <property type="term" value="F:metal ion binding"/>
    <property type="evidence" value="ECO:0007669"/>
    <property type="project" value="UniProtKB-KW"/>
</dbReference>
<dbReference type="RefSeq" id="WP_012418610.1">
    <property type="nucleotide sequence ID" value="NC_010645.1"/>
</dbReference>
<dbReference type="InterPro" id="IPR006311">
    <property type="entry name" value="TAT_signal"/>
</dbReference>
<dbReference type="PANTHER" id="PTHR33376">
    <property type="match status" value="1"/>
</dbReference>
<dbReference type="GO" id="GO:0031317">
    <property type="term" value="C:tripartite ATP-independent periplasmic transporter complex"/>
    <property type="evidence" value="ECO:0007669"/>
    <property type="project" value="InterPro"/>
</dbReference>
<dbReference type="NCBIfam" id="TIGR01409">
    <property type="entry name" value="TAT_signal_seq"/>
    <property type="match status" value="1"/>
</dbReference>
<sequence length="359" mass="39245">MQRRSFLKQAGLAAGGAVVAAPVFAQDAPAINWRLASSFGPALDILFGAGEVFCKYVGEATGGKFRIRQSAAGEIAPALGVFDAVSAATVECGHSFSAFYIAKEAAFSFDTAVPFGLNARQMNAWMFDGDGLKLTRDLFKPHKILNLPLGNTGVQMGGWYRKAIKSPADLKGLKMQVSGLGGDVLARLGVVPQDLAAADLRPALEKGELDALSLIGPYDDEKQNLGHHAWHYYYPGWWQGGPQASLYMNEDAWGKLPKRYQAAIESASRAAHMAVLTRYDAQNPAALRRLIAGGAQVRPFPRSVLDDAYDAALQMYQSFCAQNPRFKAVHDPYMAFRDDVLPWFRIESSYEQYLGVRRT</sequence>
<dbReference type="OrthoDB" id="9769667at2"/>
<dbReference type="PIRSF" id="PIRSF039026">
    <property type="entry name" value="SiaP"/>
    <property type="match status" value="1"/>
</dbReference>
<dbReference type="Gene3D" id="3.40.190.170">
    <property type="entry name" value="Bacterial extracellular solute-binding protein, family 7"/>
    <property type="match status" value="1"/>
</dbReference>
<reference evidence="4 5" key="1">
    <citation type="journal article" date="2006" name="J. Bacteriol.">
        <title>Comparison of the genome sequence of the poultry pathogen Bordetella avium with those of B. bronchiseptica, B. pertussis, and B. parapertussis reveals extensive diversity in surface structures associated with host interaction.</title>
        <authorList>
            <person name="Sebaihia M."/>
            <person name="Preston A."/>
            <person name="Maskell D.J."/>
            <person name="Kuzmiak H."/>
            <person name="Connell T.D."/>
            <person name="King N.D."/>
            <person name="Orndorff P.E."/>
            <person name="Miyamoto D.M."/>
            <person name="Thomson N.R."/>
            <person name="Harris D."/>
            <person name="Goble A."/>
            <person name="Lord A."/>
            <person name="Murphy L."/>
            <person name="Quail M.A."/>
            <person name="Rutter S."/>
            <person name="Squares R."/>
            <person name="Squares S."/>
            <person name="Woodward J."/>
            <person name="Parkhill J."/>
            <person name="Temple L.M."/>
        </authorList>
    </citation>
    <scope>NUCLEOTIDE SEQUENCE [LARGE SCALE GENOMIC DNA]</scope>
    <source>
        <strain evidence="4 5">197N</strain>
    </source>
</reference>
<keyword evidence="2" id="KW-0479">Metal-binding</keyword>
<dbReference type="PANTHER" id="PTHR33376:SF5">
    <property type="entry name" value="EXTRACYTOPLASMIC SOLUTE RECEPTOR PROTEIN"/>
    <property type="match status" value="1"/>
</dbReference>
<feature type="binding site" evidence="2">
    <location>
        <position position="239"/>
    </location>
    <ligand>
        <name>substrate</name>
    </ligand>
</feature>
<dbReference type="KEGG" id="bav:BAV2971"/>
<feature type="chain" id="PRO_5004211719" evidence="3">
    <location>
        <begin position="26"/>
        <end position="359"/>
    </location>
</feature>
<evidence type="ECO:0000256" key="2">
    <source>
        <dbReference type="PIRSR" id="PIRSR039026-2"/>
    </source>
</evidence>
<keyword evidence="1 3" id="KW-0732">Signal</keyword>
<evidence type="ECO:0000256" key="1">
    <source>
        <dbReference type="ARBA" id="ARBA00022729"/>
    </source>
</evidence>
<dbReference type="Pfam" id="PF03480">
    <property type="entry name" value="DctP"/>
    <property type="match status" value="1"/>
</dbReference>
<accession>Q2KV00</accession>
<dbReference type="Gene3D" id="3.40.190.10">
    <property type="entry name" value="Periplasmic binding protein-like II"/>
    <property type="match status" value="1"/>
</dbReference>
<dbReference type="InterPro" id="IPR018389">
    <property type="entry name" value="DctP_fam"/>
</dbReference>
<keyword evidence="5" id="KW-1185">Reference proteome</keyword>
<dbReference type="STRING" id="360910.BAV2971"/>
<dbReference type="HOGENOM" id="CLU_036176_0_1_4"/>
<dbReference type="PROSITE" id="PS51318">
    <property type="entry name" value="TAT"/>
    <property type="match status" value="1"/>
</dbReference>
<dbReference type="Proteomes" id="UP000001977">
    <property type="component" value="Chromosome"/>
</dbReference>
<gene>
    <name evidence="4" type="ordered locus">BAV2971</name>
</gene>
<dbReference type="SUPFAM" id="SSF53850">
    <property type="entry name" value="Periplasmic binding protein-like II"/>
    <property type="match status" value="1"/>
</dbReference>
<name>Q2KV00_BORA1</name>
<feature type="binding site" evidence="2">
    <location>
        <position position="214"/>
    </location>
    <ligand>
        <name>Na(+)</name>
        <dbReference type="ChEBI" id="CHEBI:29101"/>
    </ligand>
</feature>
<dbReference type="InterPro" id="IPR038404">
    <property type="entry name" value="TRAP_DctP_sf"/>
</dbReference>
<dbReference type="EMBL" id="AM167904">
    <property type="protein sequence ID" value="CAJ50581.1"/>
    <property type="molecule type" value="Genomic_DNA"/>
</dbReference>
<proteinExistence type="predicted"/>
<evidence type="ECO:0000256" key="3">
    <source>
        <dbReference type="SAM" id="SignalP"/>
    </source>
</evidence>
<organism evidence="4 5">
    <name type="scientific">Bordetella avium (strain 197N)</name>
    <dbReference type="NCBI Taxonomy" id="360910"/>
    <lineage>
        <taxon>Bacteria</taxon>
        <taxon>Pseudomonadati</taxon>
        <taxon>Pseudomonadota</taxon>
        <taxon>Betaproteobacteria</taxon>
        <taxon>Burkholderiales</taxon>
        <taxon>Alcaligenaceae</taxon>
        <taxon>Bordetella</taxon>
    </lineage>
</organism>
<dbReference type="GO" id="GO:0055085">
    <property type="term" value="P:transmembrane transport"/>
    <property type="evidence" value="ECO:0007669"/>
    <property type="project" value="InterPro"/>
</dbReference>
<feature type="signal peptide" evidence="3">
    <location>
        <begin position="1"/>
        <end position="25"/>
    </location>
</feature>